<organism evidence="2 3">
    <name type="scientific">Somion occarium</name>
    <dbReference type="NCBI Taxonomy" id="3059160"/>
    <lineage>
        <taxon>Eukaryota</taxon>
        <taxon>Fungi</taxon>
        <taxon>Dikarya</taxon>
        <taxon>Basidiomycota</taxon>
        <taxon>Agaricomycotina</taxon>
        <taxon>Agaricomycetes</taxon>
        <taxon>Polyporales</taxon>
        <taxon>Cerrenaceae</taxon>
        <taxon>Somion</taxon>
    </lineage>
</organism>
<evidence type="ECO:0000313" key="3">
    <source>
        <dbReference type="Proteomes" id="UP001497453"/>
    </source>
</evidence>
<dbReference type="EMBL" id="OZ037948">
    <property type="protein sequence ID" value="CAL1709436.1"/>
    <property type="molecule type" value="Genomic_DNA"/>
</dbReference>
<protein>
    <recommendedName>
        <fullName evidence="1">3'-5' exonuclease domain-containing protein</fullName>
    </recommendedName>
</protein>
<evidence type="ECO:0000313" key="2">
    <source>
        <dbReference type="EMBL" id="CAL1709436.1"/>
    </source>
</evidence>
<proteinExistence type="predicted"/>
<accession>A0ABP1DNN0</accession>
<dbReference type="InterPro" id="IPR036397">
    <property type="entry name" value="RNaseH_sf"/>
</dbReference>
<feature type="domain" description="3'-5' exonuclease" evidence="1">
    <location>
        <begin position="7"/>
        <end position="202"/>
    </location>
</feature>
<gene>
    <name evidence="2" type="ORF">GFSPODELE1_LOCUS7348</name>
</gene>
<dbReference type="Pfam" id="PF01612">
    <property type="entry name" value="DNA_pol_A_exo1"/>
    <property type="match status" value="1"/>
</dbReference>
<dbReference type="PANTHER" id="PTHR43040">
    <property type="entry name" value="RIBONUCLEASE D"/>
    <property type="match status" value="1"/>
</dbReference>
<dbReference type="InterPro" id="IPR002562">
    <property type="entry name" value="3'-5'_exonuclease_dom"/>
</dbReference>
<dbReference type="Gene3D" id="3.30.420.10">
    <property type="entry name" value="Ribonuclease H-like superfamily/Ribonuclease H"/>
    <property type="match status" value="1"/>
</dbReference>
<dbReference type="InterPro" id="IPR012337">
    <property type="entry name" value="RNaseH-like_sf"/>
</dbReference>
<reference evidence="3" key="1">
    <citation type="submission" date="2024-04" db="EMBL/GenBank/DDBJ databases">
        <authorList>
            <person name="Shaw F."/>
            <person name="Minotto A."/>
        </authorList>
    </citation>
    <scope>NUCLEOTIDE SEQUENCE [LARGE SCALE GENOMIC DNA]</scope>
</reference>
<dbReference type="PANTHER" id="PTHR43040:SF1">
    <property type="entry name" value="RIBONUCLEASE D"/>
    <property type="match status" value="1"/>
</dbReference>
<keyword evidence="3" id="KW-1185">Reference proteome</keyword>
<dbReference type="SUPFAM" id="SSF53098">
    <property type="entry name" value="Ribonuclease H-like"/>
    <property type="match status" value="1"/>
</dbReference>
<dbReference type="Proteomes" id="UP001497453">
    <property type="component" value="Chromosome 5"/>
</dbReference>
<evidence type="ECO:0000259" key="1">
    <source>
        <dbReference type="Pfam" id="PF01612"/>
    </source>
</evidence>
<name>A0ABP1DNN0_9APHY</name>
<sequence>MEAAILLSQSPYLVVDCEGRDIGRSNGQLSLLAIGTARAEHVFLFDVLNIRDATEPSLSALLSLLSEASIPKIMWDGRCDYLEILLLYGVQMKEIWDLQVAEIASQALRGEGESKRMAELAHRGGYTWKVVSRESHLFQGIYMVNGLAGIARKFHLTNELAKNPEVVAMHKAGESERWMERPLSPQLLQYSANDIYLIATAFTFFEDNGWILPDLSAQSARYITPETSRERRDMQDKLGSNRFLPLGVLSDPASQEGPLYDCLQCGRSLDLTCYENTVFRMKPASKAHGVRKTPISKEKLGALPESKRKACCRLCTVCAMKSELVLDDSWVEL</sequence>